<organism evidence="1">
    <name type="scientific">viral metagenome</name>
    <dbReference type="NCBI Taxonomy" id="1070528"/>
    <lineage>
        <taxon>unclassified sequences</taxon>
        <taxon>metagenomes</taxon>
        <taxon>organismal metagenomes</taxon>
    </lineage>
</organism>
<protein>
    <submittedName>
        <fullName evidence="1">Uncharacterized protein</fullName>
    </submittedName>
</protein>
<dbReference type="EMBL" id="MN740929">
    <property type="protein sequence ID" value="QHU18396.1"/>
    <property type="molecule type" value="Genomic_DNA"/>
</dbReference>
<accession>A0A6C0KMM4</accession>
<sequence>MEKNLKQQLKEQYRTEYEQNLIIAQQIIIPKSKKDAITIIKEHLPAFDLKLNRRPFEEYYRSKDFVYLYKDITKRFDEDIKVWMPGDYLHCQGITSKKKRVIPSKWDFTQAN</sequence>
<dbReference type="AlphaFoldDB" id="A0A6C0KMM4"/>
<evidence type="ECO:0000313" key="1">
    <source>
        <dbReference type="EMBL" id="QHU18396.1"/>
    </source>
</evidence>
<name>A0A6C0KMM4_9ZZZZ</name>
<proteinExistence type="predicted"/>
<reference evidence="1" key="1">
    <citation type="journal article" date="2020" name="Nature">
        <title>Giant virus diversity and host interactions through global metagenomics.</title>
        <authorList>
            <person name="Schulz F."/>
            <person name="Roux S."/>
            <person name="Paez-Espino D."/>
            <person name="Jungbluth S."/>
            <person name="Walsh D.A."/>
            <person name="Denef V.J."/>
            <person name="McMahon K.D."/>
            <person name="Konstantinidis K.T."/>
            <person name="Eloe-Fadrosh E.A."/>
            <person name="Kyrpides N.C."/>
            <person name="Woyke T."/>
        </authorList>
    </citation>
    <scope>NUCLEOTIDE SEQUENCE</scope>
    <source>
        <strain evidence="1">GVMAG-S-3300013006-138</strain>
    </source>
</reference>